<name>A0A9D9H0T5_9BACT</name>
<dbReference type="EMBL" id="JADIMZ010000030">
    <property type="protein sequence ID" value="MBO8432111.1"/>
    <property type="molecule type" value="Genomic_DNA"/>
</dbReference>
<dbReference type="Proteomes" id="UP000823612">
    <property type="component" value="Unassembled WGS sequence"/>
</dbReference>
<evidence type="ECO:0000313" key="2">
    <source>
        <dbReference type="Proteomes" id="UP000823612"/>
    </source>
</evidence>
<reference evidence="1" key="2">
    <citation type="journal article" date="2021" name="PeerJ">
        <title>Extensive microbial diversity within the chicken gut microbiome revealed by metagenomics and culture.</title>
        <authorList>
            <person name="Gilroy R."/>
            <person name="Ravi A."/>
            <person name="Getino M."/>
            <person name="Pursley I."/>
            <person name="Horton D.L."/>
            <person name="Alikhan N.F."/>
            <person name="Baker D."/>
            <person name="Gharbi K."/>
            <person name="Hall N."/>
            <person name="Watson M."/>
            <person name="Adriaenssens E.M."/>
            <person name="Foster-Nyarko E."/>
            <person name="Jarju S."/>
            <person name="Secka A."/>
            <person name="Antonio M."/>
            <person name="Oren A."/>
            <person name="Chaudhuri R.R."/>
            <person name="La Ragione R."/>
            <person name="Hildebrand F."/>
            <person name="Pallen M.J."/>
        </authorList>
    </citation>
    <scope>NUCLEOTIDE SEQUENCE</scope>
    <source>
        <strain evidence="1">2889</strain>
    </source>
</reference>
<comment type="caution">
    <text evidence="1">The sequence shown here is derived from an EMBL/GenBank/DDBJ whole genome shotgun (WGS) entry which is preliminary data.</text>
</comment>
<dbReference type="PANTHER" id="PTHR34387:SF2">
    <property type="entry name" value="SLR1258 PROTEIN"/>
    <property type="match status" value="1"/>
</dbReference>
<organism evidence="1 2">
    <name type="scientific">Candidatus Pullibacteroides excrementavium</name>
    <dbReference type="NCBI Taxonomy" id="2840905"/>
    <lineage>
        <taxon>Bacteria</taxon>
        <taxon>Pseudomonadati</taxon>
        <taxon>Bacteroidota</taxon>
        <taxon>Bacteroidia</taxon>
        <taxon>Bacteroidales</taxon>
        <taxon>Candidatus Pullibacteroides</taxon>
    </lineage>
</organism>
<gene>
    <name evidence="1" type="ORF">IAB08_02300</name>
</gene>
<dbReference type="InterPro" id="IPR052022">
    <property type="entry name" value="26kDa_periplasmic_antigen"/>
</dbReference>
<reference evidence="1" key="1">
    <citation type="submission" date="2020-10" db="EMBL/GenBank/DDBJ databases">
        <authorList>
            <person name="Gilroy R."/>
        </authorList>
    </citation>
    <scope>NUCLEOTIDE SEQUENCE</scope>
    <source>
        <strain evidence="1">2889</strain>
    </source>
</reference>
<dbReference type="AlphaFoldDB" id="A0A9D9H0T5"/>
<sequence>MKNNILWAALLIALGIAAAGSFIYSGMRQNAQQNRFVSVRGLSEREVPADKVTWPVYFKEVGNDLQALYRTVNAKNAKVVAFLKSKGLSEQEISVAAPAVIDLDAERYRSSDSPYRYNVTSVITVTSKQVDKVREMMLQQGELLQQGIAIASGDYQYQVSYEFTGLNSLKPSMIEEATKNAREAAEKFATDSDSRIGGIKRAIQGLFTINDRDPNTPYIKKVRVVTSVDFFLVH</sequence>
<evidence type="ECO:0000313" key="1">
    <source>
        <dbReference type="EMBL" id="MBO8432111.1"/>
    </source>
</evidence>
<dbReference type="Pfam" id="PF04402">
    <property type="entry name" value="SIMPL"/>
    <property type="match status" value="1"/>
</dbReference>
<proteinExistence type="predicted"/>
<dbReference type="PANTHER" id="PTHR34387">
    <property type="entry name" value="SLR1258 PROTEIN"/>
    <property type="match status" value="1"/>
</dbReference>
<dbReference type="InterPro" id="IPR016907">
    <property type="entry name" value="UCP029033"/>
</dbReference>
<dbReference type="PIRSF" id="PIRSF029033">
    <property type="entry name" value="UCP029033"/>
    <property type="match status" value="1"/>
</dbReference>
<dbReference type="Gene3D" id="3.30.70.2970">
    <property type="entry name" value="Protein of unknown function (DUF541), domain 2"/>
    <property type="match status" value="1"/>
</dbReference>
<dbReference type="GO" id="GO:0006974">
    <property type="term" value="P:DNA damage response"/>
    <property type="evidence" value="ECO:0007669"/>
    <property type="project" value="TreeGrafter"/>
</dbReference>
<dbReference type="InterPro" id="IPR007497">
    <property type="entry name" value="SIMPL/DUF541"/>
</dbReference>
<dbReference type="Gene3D" id="3.30.110.170">
    <property type="entry name" value="Protein of unknown function (DUF541), domain 1"/>
    <property type="match status" value="1"/>
</dbReference>
<protein>
    <submittedName>
        <fullName evidence="1">SIMPL domain-containing protein</fullName>
    </submittedName>
</protein>
<accession>A0A9D9H0T5</accession>